<keyword evidence="1" id="KW-0805">Transcription regulation</keyword>
<keyword evidence="3" id="KW-0804">Transcription</keyword>
<evidence type="ECO:0000313" key="6">
    <source>
        <dbReference type="Proteomes" id="UP001500752"/>
    </source>
</evidence>
<evidence type="ECO:0000313" key="5">
    <source>
        <dbReference type="EMBL" id="GAA3670883.1"/>
    </source>
</evidence>
<feature type="domain" description="HTH asnC-type" evidence="4">
    <location>
        <begin position="179"/>
        <end position="239"/>
    </location>
</feature>
<evidence type="ECO:0000259" key="4">
    <source>
        <dbReference type="PROSITE" id="PS50956"/>
    </source>
</evidence>
<dbReference type="PANTHER" id="PTHR30154:SF34">
    <property type="entry name" value="TRANSCRIPTIONAL REGULATOR AZLB"/>
    <property type="match status" value="1"/>
</dbReference>
<keyword evidence="6" id="KW-1185">Reference proteome</keyword>
<reference evidence="6" key="1">
    <citation type="journal article" date="2019" name="Int. J. Syst. Evol. Microbiol.">
        <title>The Global Catalogue of Microorganisms (GCM) 10K type strain sequencing project: providing services to taxonomists for standard genome sequencing and annotation.</title>
        <authorList>
            <consortium name="The Broad Institute Genomics Platform"/>
            <consortium name="The Broad Institute Genome Sequencing Center for Infectious Disease"/>
            <person name="Wu L."/>
            <person name="Ma J."/>
        </authorList>
    </citation>
    <scope>NUCLEOTIDE SEQUENCE [LARGE SCALE GENOMIC DNA]</scope>
    <source>
        <strain evidence="6">JCM 30742</strain>
    </source>
</reference>
<protein>
    <submittedName>
        <fullName evidence="5">Lrp/AsnC family transcriptional regulator</fullName>
    </submittedName>
</protein>
<dbReference type="PROSITE" id="PS50956">
    <property type="entry name" value="HTH_ASNC_2"/>
    <property type="match status" value="1"/>
</dbReference>
<comment type="caution">
    <text evidence="5">The sequence shown here is derived from an EMBL/GenBank/DDBJ whole genome shotgun (WGS) entry which is preliminary data.</text>
</comment>
<keyword evidence="2" id="KW-0238">DNA-binding</keyword>
<dbReference type="InterPro" id="IPR019888">
    <property type="entry name" value="Tscrpt_reg_AsnC-like"/>
</dbReference>
<evidence type="ECO:0000256" key="1">
    <source>
        <dbReference type="ARBA" id="ARBA00023015"/>
    </source>
</evidence>
<evidence type="ECO:0000256" key="3">
    <source>
        <dbReference type="ARBA" id="ARBA00023163"/>
    </source>
</evidence>
<dbReference type="InterPro" id="IPR036388">
    <property type="entry name" value="WH-like_DNA-bd_sf"/>
</dbReference>
<dbReference type="Gene3D" id="1.10.10.10">
    <property type="entry name" value="Winged helix-like DNA-binding domain superfamily/Winged helix DNA-binding domain"/>
    <property type="match status" value="2"/>
</dbReference>
<dbReference type="Gene3D" id="3.30.70.920">
    <property type="match status" value="1"/>
</dbReference>
<dbReference type="InterPro" id="IPR036390">
    <property type="entry name" value="WH_DNA-bd_sf"/>
</dbReference>
<organism evidence="5 6">
    <name type="scientific">Arthrobacter ginkgonis</name>
    <dbReference type="NCBI Taxonomy" id="1630594"/>
    <lineage>
        <taxon>Bacteria</taxon>
        <taxon>Bacillati</taxon>
        <taxon>Actinomycetota</taxon>
        <taxon>Actinomycetes</taxon>
        <taxon>Micrococcales</taxon>
        <taxon>Micrococcaceae</taxon>
        <taxon>Arthrobacter</taxon>
    </lineage>
</organism>
<evidence type="ECO:0000256" key="2">
    <source>
        <dbReference type="ARBA" id="ARBA00023125"/>
    </source>
</evidence>
<gene>
    <name evidence="5" type="ORF">GCM10023081_06530</name>
</gene>
<name>A0ABP7BVI4_9MICC</name>
<dbReference type="InterPro" id="IPR000485">
    <property type="entry name" value="AsnC-type_HTH_dom"/>
</dbReference>
<sequence length="349" mass="37788">MEQLDALDRQIVAALVRNGRAPWRLIAEVLGQQERTVARRGNKLLESGVVRTNSFINPATVSSRSAFLLRVTAAPRELRTVCSWLAEQGESSWVSALSGTNEAVAELFLAPDELGGFLYRRLAEVEGVVSFTLAPILEYFRTPSGWTPEILTKEQYGTLHRDEDGQLAGIRSGQALASLDDTNRSLAELLHRNGRATVDELASELSVSKATVSRRLEAMTSSGVLFIRAVVDPASLGFPVEALISLIRSGTAADGPGKYLAALPVTRWAAASGDQVMAQVAVATLDELRRLLDDVRRLDGVTSLRSSIYAEVFKRSTVMYRDGVPEKPLEAAAHVYSPTANITAAPASR</sequence>
<dbReference type="PANTHER" id="PTHR30154">
    <property type="entry name" value="LEUCINE-RESPONSIVE REGULATORY PROTEIN"/>
    <property type="match status" value="1"/>
</dbReference>
<accession>A0ABP7BVI4</accession>
<dbReference type="SUPFAM" id="SSF46785">
    <property type="entry name" value="Winged helix' DNA-binding domain"/>
    <property type="match status" value="2"/>
</dbReference>
<dbReference type="Proteomes" id="UP001500752">
    <property type="component" value="Unassembled WGS sequence"/>
</dbReference>
<dbReference type="Pfam" id="PF13404">
    <property type="entry name" value="HTH_AsnC-type"/>
    <property type="match status" value="2"/>
</dbReference>
<dbReference type="RefSeq" id="WP_345148442.1">
    <property type="nucleotide sequence ID" value="NZ_BAABEO010000008.1"/>
</dbReference>
<proteinExistence type="predicted"/>
<dbReference type="PRINTS" id="PR00033">
    <property type="entry name" value="HTHASNC"/>
</dbReference>
<dbReference type="SMART" id="SM00344">
    <property type="entry name" value="HTH_ASNC"/>
    <property type="match status" value="2"/>
</dbReference>
<dbReference type="EMBL" id="BAABEO010000008">
    <property type="protein sequence ID" value="GAA3670883.1"/>
    <property type="molecule type" value="Genomic_DNA"/>
</dbReference>